<evidence type="ECO:0000259" key="7">
    <source>
        <dbReference type="PROSITE" id="PS50918"/>
    </source>
</evidence>
<keyword evidence="4" id="KW-0479">Metal-binding</keyword>
<dbReference type="GO" id="GO:1990404">
    <property type="term" value="F:NAD+-protein mono-ADP-ribosyltransferase activity"/>
    <property type="evidence" value="ECO:0007669"/>
    <property type="project" value="TreeGrafter"/>
</dbReference>
<dbReference type="InterPro" id="IPR037197">
    <property type="entry name" value="WWE_dom_sf"/>
</dbReference>
<feature type="domain" description="WWE" evidence="7">
    <location>
        <begin position="157"/>
        <end position="247"/>
    </location>
</feature>
<proteinExistence type="inferred from homology"/>
<keyword evidence="4" id="KW-0862">Zinc</keyword>
<dbReference type="PROSITE" id="PS50918">
    <property type="entry name" value="WWE"/>
    <property type="match status" value="2"/>
</dbReference>
<dbReference type="Gene3D" id="3.30.720.50">
    <property type="match status" value="2"/>
</dbReference>
<feature type="zinc finger region" description="C3H1-type" evidence="4">
    <location>
        <begin position="35"/>
        <end position="62"/>
    </location>
</feature>
<feature type="domain" description="WWE" evidence="7">
    <location>
        <begin position="255"/>
        <end position="367"/>
    </location>
</feature>
<dbReference type="PROSITE" id="PS50103">
    <property type="entry name" value="ZF_C3H1"/>
    <property type="match status" value="1"/>
</dbReference>
<accession>A0AAQ4PVQ9</accession>
<evidence type="ECO:0000256" key="3">
    <source>
        <dbReference type="ARBA" id="ARBA00024347"/>
    </source>
</evidence>
<reference evidence="8" key="3">
    <citation type="submission" date="2025-09" db="UniProtKB">
        <authorList>
            <consortium name="Ensembl"/>
        </authorList>
    </citation>
    <scope>IDENTIFICATION</scope>
</reference>
<dbReference type="SUPFAM" id="SSF117839">
    <property type="entry name" value="WWE domain"/>
    <property type="match status" value="2"/>
</dbReference>
<feature type="region of interest" description="Disordered" evidence="5">
    <location>
        <begin position="1"/>
        <end position="33"/>
    </location>
</feature>
<evidence type="ECO:0000313" key="9">
    <source>
        <dbReference type="Proteomes" id="UP000007635"/>
    </source>
</evidence>
<dbReference type="GO" id="GO:0005634">
    <property type="term" value="C:nucleus"/>
    <property type="evidence" value="ECO:0007669"/>
    <property type="project" value="UniProtKB-SubCell"/>
</dbReference>
<feature type="domain" description="C3H1-type" evidence="6">
    <location>
        <begin position="35"/>
        <end position="62"/>
    </location>
</feature>
<reference evidence="8" key="2">
    <citation type="submission" date="2025-08" db="UniProtKB">
        <authorList>
            <consortium name="Ensembl"/>
        </authorList>
    </citation>
    <scope>IDENTIFICATION</scope>
</reference>
<reference evidence="8 9" key="1">
    <citation type="journal article" date="2021" name="G3 (Bethesda)">
        <title>Improved contiguity of the threespine stickleback genome using long-read sequencing.</title>
        <authorList>
            <person name="Nath S."/>
            <person name="Shaw D.E."/>
            <person name="White M.A."/>
        </authorList>
    </citation>
    <scope>NUCLEOTIDE SEQUENCE [LARGE SCALE GENOMIC DNA]</scope>
    <source>
        <strain evidence="8 9">Lake Benthic</strain>
    </source>
</reference>
<comment type="similarity">
    <text evidence="3">Belongs to the ARTD/PARP family.</text>
</comment>
<evidence type="ECO:0000259" key="6">
    <source>
        <dbReference type="PROSITE" id="PS50103"/>
    </source>
</evidence>
<dbReference type="Pfam" id="PF02825">
    <property type="entry name" value="WWE"/>
    <property type="match status" value="2"/>
</dbReference>
<comment type="subcellular location">
    <subcellularLocation>
        <location evidence="1">Nucleus</location>
    </subcellularLocation>
</comment>
<dbReference type="InterPro" id="IPR004170">
    <property type="entry name" value="WWE_dom"/>
</dbReference>
<organism evidence="8 9">
    <name type="scientific">Gasterosteus aculeatus aculeatus</name>
    <name type="common">three-spined stickleback</name>
    <dbReference type="NCBI Taxonomy" id="481459"/>
    <lineage>
        <taxon>Eukaryota</taxon>
        <taxon>Metazoa</taxon>
        <taxon>Chordata</taxon>
        <taxon>Craniata</taxon>
        <taxon>Vertebrata</taxon>
        <taxon>Euteleostomi</taxon>
        <taxon>Actinopterygii</taxon>
        <taxon>Neopterygii</taxon>
        <taxon>Teleostei</taxon>
        <taxon>Neoteleostei</taxon>
        <taxon>Acanthomorphata</taxon>
        <taxon>Eupercaria</taxon>
        <taxon>Perciformes</taxon>
        <taxon>Cottioidei</taxon>
        <taxon>Gasterosteales</taxon>
        <taxon>Gasterosteidae</taxon>
        <taxon>Gasterosteus</taxon>
    </lineage>
</organism>
<dbReference type="Proteomes" id="UP000007635">
    <property type="component" value="Chromosome IV"/>
</dbReference>
<dbReference type="AlphaFoldDB" id="A0AAQ4PVQ9"/>
<keyword evidence="4" id="KW-0863">Zinc-finger</keyword>
<evidence type="ECO:0000256" key="1">
    <source>
        <dbReference type="ARBA" id="ARBA00004123"/>
    </source>
</evidence>
<dbReference type="InterPro" id="IPR000571">
    <property type="entry name" value="Znf_CCCH"/>
</dbReference>
<evidence type="ECO:0000256" key="5">
    <source>
        <dbReference type="SAM" id="MobiDB-lite"/>
    </source>
</evidence>
<keyword evidence="2" id="KW-0539">Nucleus</keyword>
<dbReference type="Ensembl" id="ENSGACT00000044641.1">
    <property type="protein sequence ID" value="ENSGACP00000042108.1"/>
    <property type="gene ID" value="ENSGACG00000019820.2"/>
</dbReference>
<sequence length="370" mass="41759">MAAAYCSDSGEEYSSGESGESDSDGSSDEKTDFQLHGKKPCKFYNGRGCKDGDRCSYLHFCKYALTGGCRRGSQCKLNHPGAARESSSDRSTSAAPKLTNGRCFQWQLNDGNGWLDVANDHILEAQYSLPHTQSIKIFNTSYGAVSIDFNRMRVSGKSLRVRRLDDGRTVWLWYCTLGRKWIKYGDEDPKGVPGPVKNSDIEKKFQSNPASSYTFAIGADTFEIKFAEMRQVTAARKRKVARRPQYRQQPAGVPQVASALQNLALDTEPRWQFEGDRGAWHDFKRRVSSPSLRRANVLFLGLVTRDGFPQSGTPNECSVTSDEIERKFTQNPDDGMTFKVGRYSYKLDFQAMIQTNLKNKNERRIRRVLV</sequence>
<dbReference type="PANTHER" id="PTHR45740:SF14">
    <property type="entry name" value="NOVEL PROTEIN"/>
    <property type="match status" value="1"/>
</dbReference>
<evidence type="ECO:0000256" key="2">
    <source>
        <dbReference type="ARBA" id="ARBA00023242"/>
    </source>
</evidence>
<dbReference type="Gene3D" id="3.30.1370.210">
    <property type="match status" value="1"/>
</dbReference>
<evidence type="ECO:0000256" key="4">
    <source>
        <dbReference type="PROSITE-ProRule" id="PRU00723"/>
    </source>
</evidence>
<name>A0AAQ4PVQ9_GASAC</name>
<dbReference type="PANTHER" id="PTHR45740">
    <property type="entry name" value="POLY [ADP-RIBOSE] POLYMERASE"/>
    <property type="match status" value="1"/>
</dbReference>
<dbReference type="GO" id="GO:0008270">
    <property type="term" value="F:zinc ion binding"/>
    <property type="evidence" value="ECO:0007669"/>
    <property type="project" value="UniProtKB-KW"/>
</dbReference>
<evidence type="ECO:0000313" key="8">
    <source>
        <dbReference type="Ensembl" id="ENSGACP00000042108.1"/>
    </source>
</evidence>
<dbReference type="GO" id="GO:0003950">
    <property type="term" value="F:NAD+ poly-ADP-ribosyltransferase activity"/>
    <property type="evidence" value="ECO:0007669"/>
    <property type="project" value="TreeGrafter"/>
</dbReference>
<dbReference type="InterPro" id="IPR051712">
    <property type="entry name" value="ARTD-AVP"/>
</dbReference>
<protein>
    <submittedName>
        <fullName evidence="8">Si:ch211-244b2.4</fullName>
    </submittedName>
</protein>
<dbReference type="GeneTree" id="ENSGT00940000164581"/>
<dbReference type="Pfam" id="PF23466">
    <property type="entry name" value="WWE_4"/>
    <property type="match status" value="1"/>
</dbReference>
<keyword evidence="9" id="KW-1185">Reference proteome</keyword>